<dbReference type="CDD" id="cd10027">
    <property type="entry name" value="UDG-F1-like"/>
    <property type="match status" value="1"/>
</dbReference>
<comment type="catalytic activity">
    <reaction evidence="1 7 9">
        <text>Hydrolyzes single-stranded DNA or mismatched double-stranded DNA and polynucleotides, releasing free uracil.</text>
        <dbReference type="EC" id="3.2.2.27"/>
    </reaction>
</comment>
<dbReference type="OrthoDB" id="10031947at2759"/>
<dbReference type="InterPro" id="IPR036895">
    <property type="entry name" value="Uracil-DNA_glycosylase-like_sf"/>
</dbReference>
<accession>A0A0R3PYA8</accession>
<dbReference type="NCBIfam" id="NF003589">
    <property type="entry name" value="PRK05254.1-2"/>
    <property type="match status" value="1"/>
</dbReference>
<dbReference type="NCBIfam" id="NF003588">
    <property type="entry name" value="PRK05254.1-1"/>
    <property type="match status" value="1"/>
</dbReference>
<proteinExistence type="inferred from homology"/>
<evidence type="ECO:0000313" key="12">
    <source>
        <dbReference type="Proteomes" id="UP000267027"/>
    </source>
</evidence>
<comment type="subcellular location">
    <subcellularLocation>
        <location evidence="7">Mitochondrion</location>
    </subcellularLocation>
    <subcellularLocation>
        <location evidence="7">Nucleus</location>
    </subcellularLocation>
</comment>
<keyword evidence="5 7" id="KW-0378">Hydrolase</keyword>
<dbReference type="NCBIfam" id="TIGR00628">
    <property type="entry name" value="ung"/>
    <property type="match status" value="1"/>
</dbReference>
<evidence type="ECO:0000256" key="1">
    <source>
        <dbReference type="ARBA" id="ARBA00001400"/>
    </source>
</evidence>
<dbReference type="WBParaSite" id="ACOC_0001138501-mRNA-1">
    <property type="protein sequence ID" value="ACOC_0001138501-mRNA-1"/>
    <property type="gene ID" value="ACOC_0001138501"/>
</dbReference>
<dbReference type="OMA" id="PWTRQGV"/>
<protein>
    <recommendedName>
        <fullName evidence="3 7">Uracil-DNA glycosylase</fullName>
        <shortName evidence="7">UDG</shortName>
        <ecNumber evidence="3 7">3.2.2.27</ecNumber>
    </recommendedName>
</protein>
<comment type="similarity">
    <text evidence="2 7 9">Belongs to the uracil-DNA glycosylase (UDG) superfamily. UNG family.</text>
</comment>
<dbReference type="PROSITE" id="PS00130">
    <property type="entry name" value="U_DNA_GLYCOSYLASE"/>
    <property type="match status" value="1"/>
</dbReference>
<keyword evidence="7" id="KW-0539">Nucleus</keyword>
<dbReference type="EC" id="3.2.2.27" evidence="3 7"/>
<sequence length="273" mass="30790">MFLRALKRKCEVNVPVSSDGEAKRVKDMVQEVQKENDVCSTNSGSSFCLFELLTQKGWRSILKDEFDKKYMKDIEAFLRAQYAKNVTIFPPRHEIFSAFNFTSLESIRVVIIGQDPYHGVGQAHGMCFSVKKGVMPPPSLRNIFRELSEDIPGFVVPGHGFLQNWALQGVFMLNATLTVESGKANSHERIGWQTFTDRVISLISQKSTGVVFLLWGSFAQKKQGLIDLKKHAVIKTAHPSPLSAHKWFGCKCFSKTNAELTRMGRETINWASL</sequence>
<dbReference type="SMART" id="SM00987">
    <property type="entry name" value="UreE_C"/>
    <property type="match status" value="1"/>
</dbReference>
<evidence type="ECO:0000256" key="3">
    <source>
        <dbReference type="ARBA" id="ARBA00012030"/>
    </source>
</evidence>
<dbReference type="GO" id="GO:0004844">
    <property type="term" value="F:uracil DNA N-glycosylase activity"/>
    <property type="evidence" value="ECO:0007669"/>
    <property type="project" value="UniProtKB-UniRule"/>
</dbReference>
<keyword evidence="6 7" id="KW-0234">DNA repair</keyword>
<dbReference type="InterPro" id="IPR002043">
    <property type="entry name" value="UDG_fam1"/>
</dbReference>
<keyword evidence="7" id="KW-0496">Mitochondrion</keyword>
<dbReference type="InterPro" id="IPR018085">
    <property type="entry name" value="Ura-DNA_Glyclase_AS"/>
</dbReference>
<evidence type="ECO:0000256" key="5">
    <source>
        <dbReference type="ARBA" id="ARBA00022801"/>
    </source>
</evidence>
<evidence type="ECO:0000256" key="4">
    <source>
        <dbReference type="ARBA" id="ARBA00022763"/>
    </source>
</evidence>
<dbReference type="EMBL" id="UYYA01004682">
    <property type="protein sequence ID" value="VDM62971.1"/>
    <property type="molecule type" value="Genomic_DNA"/>
</dbReference>
<feature type="active site" description="Proton acceptor" evidence="7 8">
    <location>
        <position position="115"/>
    </location>
</feature>
<dbReference type="PANTHER" id="PTHR11264">
    <property type="entry name" value="URACIL-DNA GLYCOSYLASE"/>
    <property type="match status" value="1"/>
</dbReference>
<evidence type="ECO:0000256" key="9">
    <source>
        <dbReference type="RuleBase" id="RU003780"/>
    </source>
</evidence>
<name>A0A0R3PYA8_ANGCS</name>
<comment type="function">
    <text evidence="7 9">Excises uracil residues from the DNA which can arise as a result of misincorporation of dUMP residues by DNA polymerase or due to deamination of cytosine.</text>
</comment>
<reference evidence="13" key="1">
    <citation type="submission" date="2017-02" db="UniProtKB">
        <authorList>
            <consortium name="WormBaseParasite"/>
        </authorList>
    </citation>
    <scope>IDENTIFICATION</scope>
</reference>
<organism evidence="13">
    <name type="scientific">Angiostrongylus costaricensis</name>
    <name type="common">Nematode worm</name>
    <dbReference type="NCBI Taxonomy" id="334426"/>
    <lineage>
        <taxon>Eukaryota</taxon>
        <taxon>Metazoa</taxon>
        <taxon>Ecdysozoa</taxon>
        <taxon>Nematoda</taxon>
        <taxon>Chromadorea</taxon>
        <taxon>Rhabditida</taxon>
        <taxon>Rhabditina</taxon>
        <taxon>Rhabditomorpha</taxon>
        <taxon>Strongyloidea</taxon>
        <taxon>Metastrongylidae</taxon>
        <taxon>Angiostrongylus</taxon>
    </lineage>
</organism>
<dbReference type="SUPFAM" id="SSF52141">
    <property type="entry name" value="Uracil-DNA glycosylase-like"/>
    <property type="match status" value="1"/>
</dbReference>
<dbReference type="NCBIfam" id="NF003591">
    <property type="entry name" value="PRK05254.1-4"/>
    <property type="match status" value="1"/>
</dbReference>
<dbReference type="NCBIfam" id="NF003592">
    <property type="entry name" value="PRK05254.1-5"/>
    <property type="match status" value="1"/>
</dbReference>
<evidence type="ECO:0000256" key="8">
    <source>
        <dbReference type="PROSITE-ProRule" id="PRU10072"/>
    </source>
</evidence>
<reference evidence="11 12" key="2">
    <citation type="submission" date="2018-11" db="EMBL/GenBank/DDBJ databases">
        <authorList>
            <consortium name="Pathogen Informatics"/>
        </authorList>
    </citation>
    <scope>NUCLEOTIDE SEQUENCE [LARGE SCALE GENOMIC DNA]</scope>
    <source>
        <strain evidence="11 12">Costa Rica</strain>
    </source>
</reference>
<dbReference type="GO" id="GO:0097510">
    <property type="term" value="P:base-excision repair, AP site formation via deaminated base removal"/>
    <property type="evidence" value="ECO:0007669"/>
    <property type="project" value="TreeGrafter"/>
</dbReference>
<evidence type="ECO:0000256" key="6">
    <source>
        <dbReference type="ARBA" id="ARBA00023204"/>
    </source>
</evidence>
<dbReference type="SMART" id="SM00986">
    <property type="entry name" value="UDG"/>
    <property type="match status" value="1"/>
</dbReference>
<gene>
    <name evidence="11" type="ORF">ACOC_LOCUS11386</name>
</gene>
<dbReference type="GO" id="GO:0005634">
    <property type="term" value="C:nucleus"/>
    <property type="evidence" value="ECO:0007669"/>
    <property type="project" value="UniProtKB-SubCell"/>
</dbReference>
<evidence type="ECO:0000259" key="10">
    <source>
        <dbReference type="SMART" id="SM00986"/>
    </source>
</evidence>
<feature type="domain" description="Uracil-DNA glycosylase-like" evidence="10">
    <location>
        <begin position="100"/>
        <end position="260"/>
    </location>
</feature>
<dbReference type="Pfam" id="PF03167">
    <property type="entry name" value="UDG"/>
    <property type="match status" value="1"/>
</dbReference>
<dbReference type="Gene3D" id="3.40.470.10">
    <property type="entry name" value="Uracil-DNA glycosylase-like domain"/>
    <property type="match status" value="1"/>
</dbReference>
<keyword evidence="4 7" id="KW-0227">DNA damage</keyword>
<evidence type="ECO:0000256" key="2">
    <source>
        <dbReference type="ARBA" id="ARBA00008184"/>
    </source>
</evidence>
<dbReference type="PANTHER" id="PTHR11264:SF7">
    <property type="entry name" value="URACIL-DNA GLYCOSYLASE"/>
    <property type="match status" value="1"/>
</dbReference>
<evidence type="ECO:0000313" key="13">
    <source>
        <dbReference type="WBParaSite" id="ACOC_0001138501-mRNA-1"/>
    </source>
</evidence>
<dbReference type="STRING" id="334426.A0A0R3PYA8"/>
<dbReference type="AlphaFoldDB" id="A0A0R3PYA8"/>
<dbReference type="InterPro" id="IPR005122">
    <property type="entry name" value="Uracil-DNA_glycosylase-like"/>
</dbReference>
<dbReference type="HAMAP" id="MF_00148">
    <property type="entry name" value="UDG"/>
    <property type="match status" value="1"/>
</dbReference>
<evidence type="ECO:0000256" key="7">
    <source>
        <dbReference type="HAMAP-Rule" id="MF_03166"/>
    </source>
</evidence>
<dbReference type="GO" id="GO:0005739">
    <property type="term" value="C:mitochondrion"/>
    <property type="evidence" value="ECO:0007669"/>
    <property type="project" value="UniProtKB-SubCell"/>
</dbReference>
<dbReference type="Proteomes" id="UP000267027">
    <property type="component" value="Unassembled WGS sequence"/>
</dbReference>
<dbReference type="FunFam" id="3.40.470.10:FF:000001">
    <property type="entry name" value="Uracil-DNA glycosylase"/>
    <property type="match status" value="1"/>
</dbReference>
<evidence type="ECO:0000313" key="11">
    <source>
        <dbReference type="EMBL" id="VDM62971.1"/>
    </source>
</evidence>
<keyword evidence="12" id="KW-1185">Reference proteome</keyword>